<dbReference type="Pfam" id="PF13181">
    <property type="entry name" value="TPR_8"/>
    <property type="match status" value="3"/>
</dbReference>
<dbReference type="Pfam" id="PF13432">
    <property type="entry name" value="TPR_16"/>
    <property type="match status" value="2"/>
</dbReference>
<evidence type="ECO:0000313" key="5">
    <source>
        <dbReference type="EMBL" id="VBB47304.1"/>
    </source>
</evidence>
<keyword evidence="2 3" id="KW-0802">TPR repeat</keyword>
<accession>A0A653AGV6</accession>
<dbReference type="Gene3D" id="1.25.40.10">
    <property type="entry name" value="Tetratricopeptide repeat domain"/>
    <property type="match status" value="5"/>
</dbReference>
<dbReference type="AlphaFoldDB" id="A0A653AGV6"/>
<gene>
    <name evidence="5" type="ORF">TRIP_D420148</name>
</gene>
<dbReference type="PROSITE" id="PS50005">
    <property type="entry name" value="TPR"/>
    <property type="match status" value="3"/>
</dbReference>
<evidence type="ECO:0000256" key="3">
    <source>
        <dbReference type="PROSITE-ProRule" id="PRU00339"/>
    </source>
</evidence>
<dbReference type="PANTHER" id="PTHR44943:SF4">
    <property type="entry name" value="TPR REPEAT-CONTAINING PROTEIN MJ0798"/>
    <property type="match status" value="1"/>
</dbReference>
<dbReference type="PROSITE" id="PS50293">
    <property type="entry name" value="TPR_REGION"/>
    <property type="match status" value="1"/>
</dbReference>
<sequence>MSKIKIIIFILVLGCFSTAFAAKKPAKKENLKQQILSSDEKTRFDYYFFEAMRQKNLEHYDAEMEALRMCESIDSLNGSVQSELGILYSNLDKTDKAVYAFQKAVNANPTNWWYRVQLISTLSSREKYEEAINQTLELKKQFPEKEEVYTMLASLYKQTGEYDKAIKALDDLEVFTGINDYLSFQKFQLYSALNKNQKAMAEIDKLIAKYPAETRYQVLKGDILLQLKQEEKAYQIYQNILATDPSNPFVYVSLANYYKQKNLPEKAMDAIVSALKNPQLPSDTKMEILGQYVEKLLYNKEKIAETENLFKILVDSYPLDEKTHMYYALFLQHQKRNDEALSELESVININPKNEQAWLNSLNILSEKEDTLGILNLTEKALKQLPETPQFYFYRSIAFYQLGKYDEALKTNEDALKSIDTSVPQVLSNFYAQMADIYYKMKEKEKAFDNYEKALNADPTNIYVMNNYAYYLSEEKTELRKAERMSAKTVEQEPTNSTYLDTYAWILYQQGNYSLAKFYIQKAVDNLDKEHEPGVILEHYGDILFALKDNAKALEMWQKAYDSGKKDDELKKKIEDLKKSL</sequence>
<dbReference type="SUPFAM" id="SSF48452">
    <property type="entry name" value="TPR-like"/>
    <property type="match status" value="1"/>
</dbReference>
<proteinExistence type="predicted"/>
<dbReference type="PANTHER" id="PTHR44943">
    <property type="entry name" value="CELLULOSE SYNTHASE OPERON PROTEIN C"/>
    <property type="match status" value="1"/>
</dbReference>
<reference evidence="5" key="1">
    <citation type="submission" date="2018-07" db="EMBL/GenBank/DDBJ databases">
        <authorList>
            <consortium name="Genoscope - CEA"/>
            <person name="William W."/>
        </authorList>
    </citation>
    <scope>NUCLEOTIDE SEQUENCE</scope>
    <source>
        <strain evidence="5">IK1</strain>
    </source>
</reference>
<feature type="repeat" description="TPR" evidence="3">
    <location>
        <begin position="78"/>
        <end position="111"/>
    </location>
</feature>
<dbReference type="InterPro" id="IPR051685">
    <property type="entry name" value="Ycf3/AcsC/BcsC/TPR_MFPF"/>
</dbReference>
<organism evidence="5">
    <name type="scientific">uncultured Paludibacter sp</name>
    <dbReference type="NCBI Taxonomy" id="497635"/>
    <lineage>
        <taxon>Bacteria</taxon>
        <taxon>Pseudomonadati</taxon>
        <taxon>Bacteroidota</taxon>
        <taxon>Bacteroidia</taxon>
        <taxon>Bacteroidales</taxon>
        <taxon>Paludibacteraceae</taxon>
        <taxon>Paludibacter</taxon>
        <taxon>environmental samples</taxon>
    </lineage>
</organism>
<dbReference type="SUPFAM" id="SSF81901">
    <property type="entry name" value="HCP-like"/>
    <property type="match status" value="2"/>
</dbReference>
<evidence type="ECO:0000256" key="1">
    <source>
        <dbReference type="ARBA" id="ARBA00022737"/>
    </source>
</evidence>
<dbReference type="SMART" id="SM00028">
    <property type="entry name" value="TPR"/>
    <property type="match status" value="9"/>
</dbReference>
<evidence type="ECO:0000256" key="2">
    <source>
        <dbReference type="ARBA" id="ARBA00022803"/>
    </source>
</evidence>
<name>A0A653AGV6_9BACT</name>
<protein>
    <submittedName>
        <fullName evidence="5">Tetratricopeptide TPR_1 repeat-containing protein</fullName>
    </submittedName>
</protein>
<keyword evidence="4" id="KW-0732">Signal</keyword>
<feature type="repeat" description="TPR" evidence="3">
    <location>
        <begin position="428"/>
        <end position="461"/>
    </location>
</feature>
<evidence type="ECO:0000256" key="4">
    <source>
        <dbReference type="SAM" id="SignalP"/>
    </source>
</evidence>
<feature type="repeat" description="TPR" evidence="3">
    <location>
        <begin position="214"/>
        <end position="247"/>
    </location>
</feature>
<feature type="signal peptide" evidence="4">
    <location>
        <begin position="1"/>
        <end position="21"/>
    </location>
</feature>
<dbReference type="EMBL" id="UPXZ01000037">
    <property type="protein sequence ID" value="VBB47304.1"/>
    <property type="molecule type" value="Genomic_DNA"/>
</dbReference>
<dbReference type="InterPro" id="IPR011990">
    <property type="entry name" value="TPR-like_helical_dom_sf"/>
</dbReference>
<feature type="chain" id="PRO_5024892144" evidence="4">
    <location>
        <begin position="22"/>
        <end position="581"/>
    </location>
</feature>
<keyword evidence="1" id="KW-0677">Repeat</keyword>
<dbReference type="InterPro" id="IPR019734">
    <property type="entry name" value="TPR_rpt"/>
</dbReference>